<evidence type="ECO:0000313" key="2">
    <source>
        <dbReference type="EMBL" id="KKO71973.1"/>
    </source>
</evidence>
<keyword evidence="3" id="KW-1185">Reference proteome</keyword>
<dbReference type="Gene3D" id="2.60.120.380">
    <property type="match status" value="4"/>
</dbReference>
<name>A0A171KSV6_9BURK</name>
<sequence>MKLSTPLAAIAGAIVAGSAVFFYFQQHQSQQPAATPLTVGKQVSGELSSKSLLNYSDGVRSALFSLDAEKDQLFRIIVTGALRPQISVLRDGNLVSRLNNPCDDCSGSNRNNKTVLGFKTEANGTYNIAVSGMDASAYGPFQVEVEKLQPYSGEPVTAGQNVTDWGTGKVLEYRLNITEEGIYRIDMRASQQGLDPYLVLRDSAGNDLFSDDDSGGNLDARLQVALKPGSYTIVADSAMETSQFQGGFTIDVERLPMPEGELLAPNAALQLNGPSGTAVYAGEEQQYSFRLNAPALVTVEMSAQGFQADVAISADTGNVRGSSSGQRNRVRSVLQPGTYYVNIGGGTQSGPYTLAVKTQAVPENAGGGTLKVGEPRAALLLGGNEADSYTLQITQGGTYAITMRAPDSDSYLTLLQDGSTLAEDDDSAGNMDAQIVTELAPGTYEVQSRTLGDGDRDRRYTISAQRR</sequence>
<evidence type="ECO:0000256" key="1">
    <source>
        <dbReference type="SAM" id="MobiDB-lite"/>
    </source>
</evidence>
<evidence type="ECO:0000313" key="3">
    <source>
        <dbReference type="Proteomes" id="UP000078084"/>
    </source>
</evidence>
<organism evidence="2 3">
    <name type="scientific">Kerstersia gyiorum</name>
    <dbReference type="NCBI Taxonomy" id="206506"/>
    <lineage>
        <taxon>Bacteria</taxon>
        <taxon>Pseudomonadati</taxon>
        <taxon>Pseudomonadota</taxon>
        <taxon>Betaproteobacteria</taxon>
        <taxon>Burkholderiales</taxon>
        <taxon>Alcaligenaceae</taxon>
        <taxon>Kerstersia</taxon>
    </lineage>
</organism>
<dbReference type="EMBL" id="LBNE01000004">
    <property type="protein sequence ID" value="KKO71973.1"/>
    <property type="molecule type" value="Genomic_DNA"/>
</dbReference>
<proteinExistence type="predicted"/>
<reference evidence="2 3" key="1">
    <citation type="submission" date="2015-04" db="EMBL/GenBank/DDBJ databases">
        <title>Genome sequence of Kerstersia gyiorum CG1.</title>
        <authorList>
            <person name="Greninger A.L."/>
            <person name="Kozyreva V."/>
            <person name="Chaturvedi V."/>
        </authorList>
    </citation>
    <scope>NUCLEOTIDE SEQUENCE [LARGE SCALE GENOMIC DNA]</scope>
    <source>
        <strain evidence="2 3">CG1</strain>
    </source>
</reference>
<protein>
    <recommendedName>
        <fullName evidence="4">Peptidase C-terminal archaeal/bacterial domain-containing protein</fullName>
    </recommendedName>
</protein>
<dbReference type="Proteomes" id="UP000078084">
    <property type="component" value="Unassembled WGS sequence"/>
</dbReference>
<dbReference type="AlphaFoldDB" id="A0A171KSV6"/>
<accession>A0A171KSV6</accession>
<gene>
    <name evidence="2" type="ORF">AAV32_08405</name>
</gene>
<feature type="region of interest" description="Disordered" evidence="1">
    <location>
        <begin position="446"/>
        <end position="467"/>
    </location>
</feature>
<evidence type="ECO:0008006" key="4">
    <source>
        <dbReference type="Google" id="ProtNLM"/>
    </source>
</evidence>
<dbReference type="STRING" id="206506.AAV32_08405"/>
<dbReference type="RefSeq" id="WP_068370315.1">
    <property type="nucleotide sequence ID" value="NZ_LBNE01000004.1"/>
</dbReference>
<comment type="caution">
    <text evidence="2">The sequence shown here is derived from an EMBL/GenBank/DDBJ whole genome shotgun (WGS) entry which is preliminary data.</text>
</comment>